<evidence type="ECO:0000256" key="1">
    <source>
        <dbReference type="SAM" id="MobiDB-lite"/>
    </source>
</evidence>
<evidence type="ECO:0000313" key="2">
    <source>
        <dbReference type="EMBL" id="KAF2483874.1"/>
    </source>
</evidence>
<organism evidence="2 3">
    <name type="scientific">Neohortaea acidophila</name>
    <dbReference type="NCBI Taxonomy" id="245834"/>
    <lineage>
        <taxon>Eukaryota</taxon>
        <taxon>Fungi</taxon>
        <taxon>Dikarya</taxon>
        <taxon>Ascomycota</taxon>
        <taxon>Pezizomycotina</taxon>
        <taxon>Dothideomycetes</taxon>
        <taxon>Dothideomycetidae</taxon>
        <taxon>Mycosphaerellales</taxon>
        <taxon>Teratosphaeriaceae</taxon>
        <taxon>Neohortaea</taxon>
    </lineage>
</organism>
<evidence type="ECO:0000313" key="3">
    <source>
        <dbReference type="Proteomes" id="UP000799767"/>
    </source>
</evidence>
<keyword evidence="3" id="KW-1185">Reference proteome</keyword>
<feature type="region of interest" description="Disordered" evidence="1">
    <location>
        <begin position="1"/>
        <end position="29"/>
    </location>
</feature>
<dbReference type="Proteomes" id="UP000799767">
    <property type="component" value="Unassembled WGS sequence"/>
</dbReference>
<name>A0A6A6PVV7_9PEZI</name>
<protein>
    <submittedName>
        <fullName evidence="2">Uncharacterized protein</fullName>
    </submittedName>
</protein>
<dbReference type="InterPro" id="IPR038883">
    <property type="entry name" value="AN11006-like"/>
</dbReference>
<feature type="compositionally biased region" description="Polar residues" evidence="1">
    <location>
        <begin position="73"/>
        <end position="89"/>
    </location>
</feature>
<dbReference type="RefSeq" id="XP_033590444.1">
    <property type="nucleotide sequence ID" value="XM_033729268.1"/>
</dbReference>
<gene>
    <name evidence="2" type="ORF">BDY17DRAFT_117067</name>
</gene>
<dbReference type="PANTHER" id="PTHR42085:SF1">
    <property type="entry name" value="F-BOX DOMAIN-CONTAINING PROTEIN"/>
    <property type="match status" value="1"/>
</dbReference>
<dbReference type="AlphaFoldDB" id="A0A6A6PVV7"/>
<dbReference type="GeneID" id="54470270"/>
<dbReference type="PANTHER" id="PTHR42085">
    <property type="entry name" value="F-BOX DOMAIN-CONTAINING PROTEIN"/>
    <property type="match status" value="1"/>
</dbReference>
<accession>A0A6A6PVV7</accession>
<dbReference type="OrthoDB" id="62952at2759"/>
<feature type="region of interest" description="Disordered" evidence="1">
    <location>
        <begin position="73"/>
        <end position="92"/>
    </location>
</feature>
<dbReference type="EMBL" id="MU001634">
    <property type="protein sequence ID" value="KAF2483874.1"/>
    <property type="molecule type" value="Genomic_DNA"/>
</dbReference>
<reference evidence="2" key="1">
    <citation type="journal article" date="2020" name="Stud. Mycol.">
        <title>101 Dothideomycetes genomes: a test case for predicting lifestyles and emergence of pathogens.</title>
        <authorList>
            <person name="Haridas S."/>
            <person name="Albert R."/>
            <person name="Binder M."/>
            <person name="Bloem J."/>
            <person name="Labutti K."/>
            <person name="Salamov A."/>
            <person name="Andreopoulos B."/>
            <person name="Baker S."/>
            <person name="Barry K."/>
            <person name="Bills G."/>
            <person name="Bluhm B."/>
            <person name="Cannon C."/>
            <person name="Castanera R."/>
            <person name="Culley D."/>
            <person name="Daum C."/>
            <person name="Ezra D."/>
            <person name="Gonzalez J."/>
            <person name="Henrissat B."/>
            <person name="Kuo A."/>
            <person name="Liang C."/>
            <person name="Lipzen A."/>
            <person name="Lutzoni F."/>
            <person name="Magnuson J."/>
            <person name="Mondo S."/>
            <person name="Nolan M."/>
            <person name="Ohm R."/>
            <person name="Pangilinan J."/>
            <person name="Park H.-J."/>
            <person name="Ramirez L."/>
            <person name="Alfaro M."/>
            <person name="Sun H."/>
            <person name="Tritt A."/>
            <person name="Yoshinaga Y."/>
            <person name="Zwiers L.-H."/>
            <person name="Turgeon B."/>
            <person name="Goodwin S."/>
            <person name="Spatafora J."/>
            <person name="Crous P."/>
            <person name="Grigoriev I."/>
        </authorList>
    </citation>
    <scope>NUCLEOTIDE SEQUENCE</scope>
    <source>
        <strain evidence="2">CBS 113389</strain>
    </source>
</reference>
<proteinExistence type="predicted"/>
<sequence>MSYNPSPASTPPFRSVISDRSRSSLLASSPEKNARPLFKRCLWAPSPTFLRGFVHFFSATHLLSPPHLSNPSAMATCEPSTSKQRTARSMSVKADPTKVSLLDLHGEIRNRIYGELLPSTADFHVRQHLLASTTLRGQGPISDTVEFLRTAHAFRPSSQDKPGSSTAFMASCRQIHEEAASLLYAKKEFVINVNKNGVLGWKEPIAAGHKLLTRNLSALNQASILTVEVGVALDEPYGVCHVQHALFELLAHFRPGHMLQRLNFEINTRLIQGMGHRPEKYVVKECDGHLVRRFIREYGMDLESLQKEDEEEAGEDARMYSSKELDRISPGDVSEHHLVAFLTEPLRTIRNLGDAIDKGVLRVEFNGYTRRPLGEIPAQVSDLMQSDAPVLHYHIFRSYYAQLSYLIRFGQCMLDRFAQETMGALDKLAAQRIRGDVPAFRLAHRALLDHVAKMLPSACGPLDRSNEYFTRVCRNAVYKQRSDVEWMEFFEQGEREMEFCMLELERCLPPEDTDVSFFGCRQVDDKIREHHLHKKAKIRKAALELLEQQQGRAGSSRRMSV</sequence>